<keyword evidence="9" id="KW-0067">ATP-binding</keyword>
<dbReference type="PANTHER" id="PTHR45453:SF1">
    <property type="entry name" value="PHOSPHATE REGULON SENSOR PROTEIN PHOR"/>
    <property type="match status" value="1"/>
</dbReference>
<evidence type="ECO:0000256" key="1">
    <source>
        <dbReference type="ARBA" id="ARBA00000085"/>
    </source>
</evidence>
<evidence type="ECO:0000313" key="14">
    <source>
        <dbReference type="EMBL" id="MBE8714196.1"/>
    </source>
</evidence>
<evidence type="ECO:0000256" key="7">
    <source>
        <dbReference type="ARBA" id="ARBA00022741"/>
    </source>
</evidence>
<reference evidence="14" key="1">
    <citation type="submission" date="2018-02" db="EMBL/GenBank/DDBJ databases">
        <authorList>
            <person name="Vasarhelyi B.M."/>
            <person name="Deshmukh S."/>
            <person name="Balint B."/>
            <person name="Kukolya J."/>
        </authorList>
    </citation>
    <scope>NUCLEOTIDE SEQUENCE</scope>
    <source>
        <strain evidence="14">KB22</strain>
    </source>
</reference>
<evidence type="ECO:0000256" key="10">
    <source>
        <dbReference type="ARBA" id="ARBA00023012"/>
    </source>
</evidence>
<sequence length="342" mass="39130">MDFKVLLLVISFFIAFAISLVSFVYHQDFITSVIYFAVSIVVSFLSLNYVFEKFINERIRTIYKLIHNLKLGKDLKEALGDHSRSDPITDAEREVRDWAKQKASEIDKLKVQAQFRKEFLSNISHEFKTPLFAIQGYLETLQDGLIDEDTVLAKSFLDKASKNLDRLSYLINDLDEISKLESGRIALNIEKFDIIELIRETIDYLDDKAKANQILLSLKVKNNTPILVKADRKKIQQVLTNLIDNSIKYGKANGKTSISTFQLFDQILVEVTDDGHGIDEKDLNRVFERFYRTDKSRSRDIGGSGLGLSIVKHIMEAHQQNVHVRSTRGIGTTFAFTLNKAK</sequence>
<organism evidence="14 15">
    <name type="scientific">Sphingobacterium hungaricum</name>
    <dbReference type="NCBI Taxonomy" id="2082723"/>
    <lineage>
        <taxon>Bacteria</taxon>
        <taxon>Pseudomonadati</taxon>
        <taxon>Bacteroidota</taxon>
        <taxon>Sphingobacteriia</taxon>
        <taxon>Sphingobacteriales</taxon>
        <taxon>Sphingobacteriaceae</taxon>
        <taxon>Sphingobacterium</taxon>
    </lineage>
</organism>
<dbReference type="CDD" id="cd00075">
    <property type="entry name" value="HATPase"/>
    <property type="match status" value="1"/>
</dbReference>
<keyword evidence="12" id="KW-0812">Transmembrane</keyword>
<dbReference type="CDD" id="cd00082">
    <property type="entry name" value="HisKA"/>
    <property type="match status" value="1"/>
</dbReference>
<dbReference type="FunFam" id="3.30.565.10:FF:000023">
    <property type="entry name" value="PAS domain-containing sensor histidine kinase"/>
    <property type="match status" value="1"/>
</dbReference>
<comment type="catalytic activity">
    <reaction evidence="1">
        <text>ATP + protein L-histidine = ADP + protein N-phospho-L-histidine.</text>
        <dbReference type="EC" id="2.7.13.3"/>
    </reaction>
</comment>
<dbReference type="SMART" id="SM00388">
    <property type="entry name" value="HisKA"/>
    <property type="match status" value="1"/>
</dbReference>
<dbReference type="Proteomes" id="UP000616201">
    <property type="component" value="Unassembled WGS sequence"/>
</dbReference>
<dbReference type="InterPro" id="IPR004358">
    <property type="entry name" value="Sig_transdc_His_kin-like_C"/>
</dbReference>
<evidence type="ECO:0000256" key="12">
    <source>
        <dbReference type="SAM" id="Phobius"/>
    </source>
</evidence>
<dbReference type="PANTHER" id="PTHR45453">
    <property type="entry name" value="PHOSPHATE REGULON SENSOR PROTEIN PHOR"/>
    <property type="match status" value="1"/>
</dbReference>
<dbReference type="SUPFAM" id="SSF47384">
    <property type="entry name" value="Homodimeric domain of signal transducing histidine kinase"/>
    <property type="match status" value="1"/>
</dbReference>
<evidence type="ECO:0000256" key="4">
    <source>
        <dbReference type="ARBA" id="ARBA00022475"/>
    </source>
</evidence>
<dbReference type="SMART" id="SM00387">
    <property type="entry name" value="HATPase_c"/>
    <property type="match status" value="1"/>
</dbReference>
<feature type="transmembrane region" description="Helical" evidence="12">
    <location>
        <begin position="5"/>
        <end position="26"/>
    </location>
</feature>
<dbReference type="PRINTS" id="PR00344">
    <property type="entry name" value="BCTRLSENSOR"/>
</dbReference>
<evidence type="ECO:0000256" key="9">
    <source>
        <dbReference type="ARBA" id="ARBA00022840"/>
    </source>
</evidence>
<dbReference type="InterPro" id="IPR003594">
    <property type="entry name" value="HATPase_dom"/>
</dbReference>
<dbReference type="Gene3D" id="1.10.287.130">
    <property type="match status" value="1"/>
</dbReference>
<dbReference type="InterPro" id="IPR003661">
    <property type="entry name" value="HisK_dim/P_dom"/>
</dbReference>
<accession>A0A928UVP9</accession>
<dbReference type="GO" id="GO:0005886">
    <property type="term" value="C:plasma membrane"/>
    <property type="evidence" value="ECO:0007669"/>
    <property type="project" value="UniProtKB-SubCell"/>
</dbReference>
<keyword evidence="12" id="KW-1133">Transmembrane helix</keyword>
<dbReference type="Pfam" id="PF00512">
    <property type="entry name" value="HisKA"/>
    <property type="match status" value="1"/>
</dbReference>
<keyword evidence="10" id="KW-0902">Two-component regulatory system</keyword>
<dbReference type="Gene3D" id="3.30.565.10">
    <property type="entry name" value="Histidine kinase-like ATPase, C-terminal domain"/>
    <property type="match status" value="1"/>
</dbReference>
<dbReference type="GO" id="GO:0004721">
    <property type="term" value="F:phosphoprotein phosphatase activity"/>
    <property type="evidence" value="ECO:0007669"/>
    <property type="project" value="TreeGrafter"/>
</dbReference>
<gene>
    <name evidence="14" type="ORF">C4F49_10925</name>
</gene>
<evidence type="ECO:0000256" key="5">
    <source>
        <dbReference type="ARBA" id="ARBA00022553"/>
    </source>
</evidence>
<proteinExistence type="predicted"/>
<dbReference type="SUPFAM" id="SSF55874">
    <property type="entry name" value="ATPase domain of HSP90 chaperone/DNA topoisomerase II/histidine kinase"/>
    <property type="match status" value="1"/>
</dbReference>
<dbReference type="InterPro" id="IPR036890">
    <property type="entry name" value="HATPase_C_sf"/>
</dbReference>
<evidence type="ECO:0000259" key="13">
    <source>
        <dbReference type="PROSITE" id="PS50109"/>
    </source>
</evidence>
<dbReference type="RefSeq" id="WP_196934367.1">
    <property type="nucleotide sequence ID" value="NZ_MU158697.1"/>
</dbReference>
<feature type="domain" description="Histidine kinase" evidence="13">
    <location>
        <begin position="122"/>
        <end position="342"/>
    </location>
</feature>
<comment type="caution">
    <text evidence="14">The sequence shown here is derived from an EMBL/GenBank/DDBJ whole genome shotgun (WGS) entry which is preliminary data.</text>
</comment>
<evidence type="ECO:0000256" key="6">
    <source>
        <dbReference type="ARBA" id="ARBA00022679"/>
    </source>
</evidence>
<evidence type="ECO:0000256" key="2">
    <source>
        <dbReference type="ARBA" id="ARBA00004236"/>
    </source>
</evidence>
<dbReference type="EC" id="2.7.13.3" evidence="3"/>
<protein>
    <recommendedName>
        <fullName evidence="3">histidine kinase</fullName>
        <ecNumber evidence="3">2.7.13.3</ecNumber>
    </recommendedName>
</protein>
<evidence type="ECO:0000313" key="15">
    <source>
        <dbReference type="Proteomes" id="UP000616201"/>
    </source>
</evidence>
<keyword evidence="7" id="KW-0547">Nucleotide-binding</keyword>
<evidence type="ECO:0000256" key="8">
    <source>
        <dbReference type="ARBA" id="ARBA00022777"/>
    </source>
</evidence>
<keyword evidence="4" id="KW-1003">Cell membrane</keyword>
<evidence type="ECO:0000256" key="3">
    <source>
        <dbReference type="ARBA" id="ARBA00012438"/>
    </source>
</evidence>
<evidence type="ECO:0000256" key="11">
    <source>
        <dbReference type="ARBA" id="ARBA00023136"/>
    </source>
</evidence>
<keyword evidence="6" id="KW-0808">Transferase</keyword>
<keyword evidence="15" id="KW-1185">Reference proteome</keyword>
<dbReference type="GO" id="GO:0000155">
    <property type="term" value="F:phosphorelay sensor kinase activity"/>
    <property type="evidence" value="ECO:0007669"/>
    <property type="project" value="InterPro"/>
</dbReference>
<keyword evidence="5" id="KW-0597">Phosphoprotein</keyword>
<comment type="subcellular location">
    <subcellularLocation>
        <location evidence="2">Cell membrane</location>
    </subcellularLocation>
</comment>
<dbReference type="PROSITE" id="PS50109">
    <property type="entry name" value="HIS_KIN"/>
    <property type="match status" value="1"/>
</dbReference>
<dbReference type="EMBL" id="PRDK01000005">
    <property type="protein sequence ID" value="MBE8714196.1"/>
    <property type="molecule type" value="Genomic_DNA"/>
</dbReference>
<name>A0A928UVP9_9SPHI</name>
<keyword evidence="11 12" id="KW-0472">Membrane</keyword>
<keyword evidence="8 14" id="KW-0418">Kinase</keyword>
<dbReference type="AlphaFoldDB" id="A0A928UVP9"/>
<dbReference type="InterPro" id="IPR005467">
    <property type="entry name" value="His_kinase_dom"/>
</dbReference>
<feature type="transmembrane region" description="Helical" evidence="12">
    <location>
        <begin position="32"/>
        <end position="51"/>
    </location>
</feature>
<dbReference type="GO" id="GO:0016036">
    <property type="term" value="P:cellular response to phosphate starvation"/>
    <property type="evidence" value="ECO:0007669"/>
    <property type="project" value="TreeGrafter"/>
</dbReference>
<dbReference type="GO" id="GO:0005524">
    <property type="term" value="F:ATP binding"/>
    <property type="evidence" value="ECO:0007669"/>
    <property type="project" value="UniProtKB-KW"/>
</dbReference>
<dbReference type="Pfam" id="PF02518">
    <property type="entry name" value="HATPase_c"/>
    <property type="match status" value="1"/>
</dbReference>
<dbReference type="InterPro" id="IPR050351">
    <property type="entry name" value="BphY/WalK/GraS-like"/>
</dbReference>
<dbReference type="InterPro" id="IPR036097">
    <property type="entry name" value="HisK_dim/P_sf"/>
</dbReference>